<reference evidence="3" key="1">
    <citation type="submission" date="2020-12" db="UniProtKB">
        <authorList>
            <consortium name="WormBaseParasite"/>
        </authorList>
    </citation>
    <scope>IDENTIFICATION</scope>
    <source>
        <strain evidence="3">MHco3</strain>
    </source>
</reference>
<protein>
    <submittedName>
        <fullName evidence="3">PID domain-containing protein</fullName>
    </submittedName>
</protein>
<dbReference type="WBParaSite" id="HCON_00171810-00001">
    <property type="protein sequence ID" value="HCON_00171810-00001"/>
    <property type="gene ID" value="HCON_00171810"/>
</dbReference>
<evidence type="ECO:0000313" key="3">
    <source>
        <dbReference type="WBParaSite" id="HCON_00171810-00001"/>
    </source>
</evidence>
<dbReference type="Proteomes" id="UP000025227">
    <property type="component" value="Unplaced"/>
</dbReference>
<feature type="compositionally biased region" description="Basic and acidic residues" evidence="1">
    <location>
        <begin position="180"/>
        <end position="200"/>
    </location>
</feature>
<keyword evidence="2" id="KW-1185">Reference proteome</keyword>
<accession>A0A7I4Z4I1</accession>
<feature type="region of interest" description="Disordered" evidence="1">
    <location>
        <begin position="137"/>
        <end position="200"/>
    </location>
</feature>
<evidence type="ECO:0000313" key="2">
    <source>
        <dbReference type="Proteomes" id="UP000025227"/>
    </source>
</evidence>
<sequence>MKTAAYEFVCRAIASKEDHTVLNEASKELHSVVIALRATKPRNQPSRGPTTAICSFQERKLMKDPPALIISPSSDQTPGQPNRCIRPEIGLSSPTYRQAHLKSTATDGVKNASRKDSEENAEKLALTVQVCTLMKTSSQPLTRKKSDSTQYATRKRRNERKRRTFDGFLRTRLSIPRKPLLREKRGTTLDMGEPRRNDYQ</sequence>
<evidence type="ECO:0000256" key="1">
    <source>
        <dbReference type="SAM" id="MobiDB-lite"/>
    </source>
</evidence>
<name>A0A7I4Z4I1_HAECO</name>
<feature type="compositionally biased region" description="Basic residues" evidence="1">
    <location>
        <begin position="153"/>
        <end position="163"/>
    </location>
</feature>
<dbReference type="AlphaFoldDB" id="A0A7I4Z4I1"/>
<dbReference type="OrthoDB" id="10405952at2759"/>
<organism evidence="2 3">
    <name type="scientific">Haemonchus contortus</name>
    <name type="common">Barber pole worm</name>
    <dbReference type="NCBI Taxonomy" id="6289"/>
    <lineage>
        <taxon>Eukaryota</taxon>
        <taxon>Metazoa</taxon>
        <taxon>Ecdysozoa</taxon>
        <taxon>Nematoda</taxon>
        <taxon>Chromadorea</taxon>
        <taxon>Rhabditida</taxon>
        <taxon>Rhabditina</taxon>
        <taxon>Rhabditomorpha</taxon>
        <taxon>Strongyloidea</taxon>
        <taxon>Trichostrongylidae</taxon>
        <taxon>Haemonchus</taxon>
    </lineage>
</organism>
<proteinExistence type="predicted"/>